<keyword evidence="3" id="KW-1185">Reference proteome</keyword>
<comment type="caution">
    <text evidence="2">The sequence shown here is derived from an EMBL/GenBank/DDBJ whole genome shotgun (WGS) entry which is preliminary data.</text>
</comment>
<dbReference type="EMBL" id="RKQG01000002">
    <property type="protein sequence ID" value="RPE29682.1"/>
    <property type="molecule type" value="Genomic_DNA"/>
</dbReference>
<feature type="region of interest" description="Disordered" evidence="1">
    <location>
        <begin position="202"/>
        <end position="269"/>
    </location>
</feature>
<feature type="region of interest" description="Disordered" evidence="1">
    <location>
        <begin position="1"/>
        <end position="33"/>
    </location>
</feature>
<protein>
    <submittedName>
        <fullName evidence="2">Uncharacterized protein</fullName>
    </submittedName>
</protein>
<accession>A0A3N4R907</accession>
<evidence type="ECO:0000256" key="1">
    <source>
        <dbReference type="SAM" id="MobiDB-lite"/>
    </source>
</evidence>
<name>A0A3N4R907_9ACTN</name>
<reference evidence="2 3" key="1">
    <citation type="submission" date="2018-11" db="EMBL/GenBank/DDBJ databases">
        <title>Sequencing the genomes of 1000 actinobacteria strains.</title>
        <authorList>
            <person name="Klenk H.-P."/>
        </authorList>
    </citation>
    <scope>NUCLEOTIDE SEQUENCE [LARGE SCALE GENOMIC DNA]</scope>
    <source>
        <strain evidence="2 3">DSM 44781</strain>
    </source>
</reference>
<dbReference type="RefSeq" id="WP_244260232.1">
    <property type="nucleotide sequence ID" value="NZ_RKQG01000002.1"/>
</dbReference>
<proteinExistence type="predicted"/>
<evidence type="ECO:0000313" key="3">
    <source>
        <dbReference type="Proteomes" id="UP000266906"/>
    </source>
</evidence>
<evidence type="ECO:0000313" key="2">
    <source>
        <dbReference type="EMBL" id="RPE29682.1"/>
    </source>
</evidence>
<sequence length="269" mass="28489">MTTGRDSLPSPTRPPRPCPGGPTGPDDPEGPAVSWDRLLTAPRPFPSEHLQAAHELDLATSLVLAMPTAAASLDLLVNDAHIHPEGALVLGALLYVAHHREGAQFWWQFAAGGGSYTAASCLSLLHRSLGEFLDAEVWRRQAENLAAGPRPSQPVLGGRDTLLPAGVLAEILALCHEGLDVRLPPRLAAVIHQLPVDCDDLEYGETPAGEQHPGPRPGPLNTGPTRALPAPPGRSDRPSGRRAGPAVRGTGADRPSGRRRPGLPFRSWL</sequence>
<feature type="compositionally biased region" description="Pro residues" evidence="1">
    <location>
        <begin position="11"/>
        <end position="22"/>
    </location>
</feature>
<organism evidence="2 3">
    <name type="scientific">Kitasatospora cineracea</name>
    <dbReference type="NCBI Taxonomy" id="88074"/>
    <lineage>
        <taxon>Bacteria</taxon>
        <taxon>Bacillati</taxon>
        <taxon>Actinomycetota</taxon>
        <taxon>Actinomycetes</taxon>
        <taxon>Kitasatosporales</taxon>
        <taxon>Streptomycetaceae</taxon>
        <taxon>Kitasatospora</taxon>
    </lineage>
</organism>
<dbReference type="Proteomes" id="UP000266906">
    <property type="component" value="Unassembled WGS sequence"/>
</dbReference>
<dbReference type="AlphaFoldDB" id="A0A3N4R907"/>
<gene>
    <name evidence="2" type="ORF">EDD38_6841</name>
</gene>